<feature type="domain" description="tRNA uridine 5-carboxymethylaminomethyl modification enzyme C-terminal subdomain" evidence="13">
    <location>
        <begin position="548"/>
        <end position="619"/>
    </location>
</feature>
<dbReference type="Pfam" id="PF13932">
    <property type="entry name" value="SAM_GIDA_C"/>
    <property type="match status" value="1"/>
</dbReference>
<dbReference type="InterPro" id="IPR049312">
    <property type="entry name" value="GIDA_C_N"/>
</dbReference>
<evidence type="ECO:0000259" key="13">
    <source>
        <dbReference type="SMART" id="SM01228"/>
    </source>
</evidence>
<keyword evidence="9 12" id="KW-0520">NAD</keyword>
<evidence type="ECO:0000256" key="9">
    <source>
        <dbReference type="ARBA" id="ARBA00023027"/>
    </source>
</evidence>
<evidence type="ECO:0000256" key="6">
    <source>
        <dbReference type="ARBA" id="ARBA00022630"/>
    </source>
</evidence>
<dbReference type="GO" id="GO:0005829">
    <property type="term" value="C:cytosol"/>
    <property type="evidence" value="ECO:0007669"/>
    <property type="project" value="TreeGrafter"/>
</dbReference>
<dbReference type="PANTHER" id="PTHR11806:SF0">
    <property type="entry name" value="PROTEIN MTO1 HOMOLOG, MITOCHONDRIAL"/>
    <property type="match status" value="1"/>
</dbReference>
<dbReference type="Proteomes" id="UP000246278">
    <property type="component" value="Unassembled WGS sequence"/>
</dbReference>
<dbReference type="GO" id="GO:0050660">
    <property type="term" value="F:flavin adenine dinucleotide binding"/>
    <property type="evidence" value="ECO:0007669"/>
    <property type="project" value="UniProtKB-UniRule"/>
</dbReference>
<name>A0A317T3J8_9CHLB</name>
<keyword evidence="8 12" id="KW-0274">FAD</keyword>
<evidence type="ECO:0000256" key="4">
    <source>
        <dbReference type="ARBA" id="ARBA00020461"/>
    </source>
</evidence>
<feature type="binding site" evidence="12">
    <location>
        <begin position="271"/>
        <end position="285"/>
    </location>
    <ligand>
        <name>NAD(+)</name>
        <dbReference type="ChEBI" id="CHEBI:57540"/>
    </ligand>
</feature>
<dbReference type="EMBL" id="PDNZ01000008">
    <property type="protein sequence ID" value="PWW81298.1"/>
    <property type="molecule type" value="Genomic_DNA"/>
</dbReference>
<evidence type="ECO:0000256" key="12">
    <source>
        <dbReference type="HAMAP-Rule" id="MF_00129"/>
    </source>
</evidence>
<evidence type="ECO:0000256" key="11">
    <source>
        <dbReference type="ARBA" id="ARBA00031800"/>
    </source>
</evidence>
<feature type="binding site" evidence="12">
    <location>
        <begin position="10"/>
        <end position="15"/>
    </location>
    <ligand>
        <name>FAD</name>
        <dbReference type="ChEBI" id="CHEBI:57692"/>
    </ligand>
</feature>
<dbReference type="InterPro" id="IPR002218">
    <property type="entry name" value="MnmG-rel"/>
</dbReference>
<dbReference type="NCBIfam" id="TIGR00136">
    <property type="entry name" value="mnmG_gidA"/>
    <property type="match status" value="1"/>
</dbReference>
<dbReference type="FunFam" id="3.50.50.60:FF:000002">
    <property type="entry name" value="tRNA uridine 5-carboxymethylaminomethyl modification enzyme MnmG"/>
    <property type="match status" value="1"/>
</dbReference>
<reference evidence="15" key="1">
    <citation type="submission" date="2017-10" db="EMBL/GenBank/DDBJ databases">
        <authorList>
            <person name="Gaisin V.A."/>
            <person name="Rysina M.S."/>
            <person name="Grouzdev D.S."/>
        </authorList>
    </citation>
    <scope>NUCLEOTIDE SEQUENCE [LARGE SCALE GENOMIC DNA]</scope>
    <source>
        <strain evidence="15">V1</strain>
    </source>
</reference>
<protein>
    <recommendedName>
        <fullName evidence="4 12">tRNA uridine 5-carboxymethylaminomethyl modification enzyme MnmG</fullName>
    </recommendedName>
    <alternativeName>
        <fullName evidence="11 12">Glucose-inhibited division protein A</fullName>
    </alternativeName>
</protein>
<dbReference type="SUPFAM" id="SSF51905">
    <property type="entry name" value="FAD/NAD(P)-binding domain"/>
    <property type="match status" value="1"/>
</dbReference>
<dbReference type="PROSITE" id="PS01280">
    <property type="entry name" value="GIDA_1"/>
    <property type="match status" value="1"/>
</dbReference>
<dbReference type="InterPro" id="IPR036188">
    <property type="entry name" value="FAD/NAD-bd_sf"/>
</dbReference>
<dbReference type="GO" id="GO:0002098">
    <property type="term" value="P:tRNA wobble uridine modification"/>
    <property type="evidence" value="ECO:0007669"/>
    <property type="project" value="InterPro"/>
</dbReference>
<dbReference type="OrthoDB" id="9815560at2"/>
<keyword evidence="7 12" id="KW-0819">tRNA processing</keyword>
<dbReference type="GO" id="GO:0030488">
    <property type="term" value="P:tRNA methylation"/>
    <property type="evidence" value="ECO:0007669"/>
    <property type="project" value="TreeGrafter"/>
</dbReference>
<keyword evidence="5 12" id="KW-0963">Cytoplasm</keyword>
<dbReference type="AlphaFoldDB" id="A0A317T3J8"/>
<dbReference type="FunFam" id="1.10.10.1800:FF:000003">
    <property type="entry name" value="tRNA uridine 5-carboxymethylaminomethyl modification enzyme MnmG"/>
    <property type="match status" value="1"/>
</dbReference>
<evidence type="ECO:0000256" key="10">
    <source>
        <dbReference type="ARBA" id="ARBA00025948"/>
    </source>
</evidence>
<comment type="subunit">
    <text evidence="10 12">Homodimer. Heterotetramer of two MnmE and two MnmG subunits.</text>
</comment>
<dbReference type="SMART" id="SM01228">
    <property type="entry name" value="GIDA_assoc_3"/>
    <property type="match status" value="1"/>
</dbReference>
<dbReference type="InterPro" id="IPR004416">
    <property type="entry name" value="MnmG"/>
</dbReference>
<dbReference type="Pfam" id="PF01134">
    <property type="entry name" value="GIDA"/>
    <property type="match status" value="1"/>
</dbReference>
<comment type="caution">
    <text evidence="14">The sequence shown here is derived from an EMBL/GenBank/DDBJ whole genome shotgun (WGS) entry which is preliminary data.</text>
</comment>
<comment type="function">
    <text evidence="2 12">NAD-binding protein involved in the addition of a carboxymethylaminomethyl (cmnm) group at the wobble position (U34) of certain tRNAs, forming tRNA-cmnm(5)s(2)U34.</text>
</comment>
<dbReference type="HAMAP" id="MF_00129">
    <property type="entry name" value="MnmG_GidA"/>
    <property type="match status" value="1"/>
</dbReference>
<dbReference type="InterPro" id="IPR047001">
    <property type="entry name" value="MnmG_C_subdom"/>
</dbReference>
<gene>
    <name evidence="12" type="primary">mnmG</name>
    <name evidence="12" type="synonym">gidA</name>
    <name evidence="14" type="ORF">CR164_11195</name>
</gene>
<evidence type="ECO:0000256" key="2">
    <source>
        <dbReference type="ARBA" id="ARBA00003717"/>
    </source>
</evidence>
<evidence type="ECO:0000313" key="14">
    <source>
        <dbReference type="EMBL" id="PWW81298.1"/>
    </source>
</evidence>
<dbReference type="InterPro" id="IPR020595">
    <property type="entry name" value="MnmG-rel_CS"/>
</dbReference>
<evidence type="ECO:0000256" key="5">
    <source>
        <dbReference type="ARBA" id="ARBA00022490"/>
    </source>
</evidence>
<comment type="similarity">
    <text evidence="3 12">Belongs to the MnmG family.</text>
</comment>
<evidence type="ECO:0000256" key="3">
    <source>
        <dbReference type="ARBA" id="ARBA00007653"/>
    </source>
</evidence>
<dbReference type="RefSeq" id="WP_110024086.1">
    <property type="nucleotide sequence ID" value="NZ_PDNZ01000008.1"/>
</dbReference>
<keyword evidence="15" id="KW-1185">Reference proteome</keyword>
<dbReference type="FunFam" id="1.10.150.570:FF:000001">
    <property type="entry name" value="tRNA uridine 5-carboxymethylaminomethyl modification enzyme MnmG"/>
    <property type="match status" value="1"/>
</dbReference>
<dbReference type="Gene3D" id="1.10.150.570">
    <property type="entry name" value="GidA associated domain, C-terminal subdomain"/>
    <property type="match status" value="1"/>
</dbReference>
<evidence type="ECO:0000256" key="7">
    <source>
        <dbReference type="ARBA" id="ARBA00022694"/>
    </source>
</evidence>
<sequence>MSTYDIIVAGAGHAGCEAVLAGARMGHKSLLITSDFSAIARMSCNPAIGGVAKGQITREIDALGGEMAKAIDATGIQYRMLNRSKGPAMHSPRAQADRTLYSIYMRKVIEQENNIDLLQDSVIGIATKRNKCTGIILSSGRRIEAKTVILSCGTFLNGLIHIGMNHFPGGRTIAEPPVQGLTECLSALGFEHGRLKTGTPPRIDRRSVDYSKVTVQPGDKNPAPFSFSTRDLHAKKQIDCYLTATTENTHRILQTGFERSPLFSGKVQGVGPRYCPSIEDKIHRFSDKNSHHIFLEPEGFDTNEMYVNGFSTSLPEDIQLEGLRSIPGLEHVIMMRPGYAIEYDYFYPYQLHPTLETKRIENLYFAGQINGTSGYEEAAAQGIMAGINAALKIQRKEPLILKRSEAYIGVLVDDLITKETNEPYRMFTSSAEHRIILRQDNADLRLMPYGYACGLLPEKRYRSLEIKKHDIHSVKELIASTKVQESDINRLLTAQGSPPIKGSVRLASILKRPKISLSSILTASSEAATKVHSITQDTEVLEQVEIDCKYEGYIKRERLMAEKIARLDSHRIPESFNYNAIKGLSNEGKEKLAKHKPSTVGQASRILGVTPADISVLMVKIGR</sequence>
<dbReference type="InterPro" id="IPR040131">
    <property type="entry name" value="MnmG_N"/>
</dbReference>
<proteinExistence type="inferred from homology"/>
<evidence type="ECO:0000313" key="15">
    <source>
        <dbReference type="Proteomes" id="UP000246278"/>
    </source>
</evidence>
<comment type="subcellular location">
    <subcellularLocation>
        <location evidence="12">Cytoplasm</location>
    </subcellularLocation>
</comment>
<organism evidence="14 15">
    <name type="scientific">Prosthecochloris marina</name>
    <dbReference type="NCBI Taxonomy" id="2017681"/>
    <lineage>
        <taxon>Bacteria</taxon>
        <taxon>Pseudomonadati</taxon>
        <taxon>Chlorobiota</taxon>
        <taxon>Chlorobiia</taxon>
        <taxon>Chlorobiales</taxon>
        <taxon>Chlorobiaceae</taxon>
        <taxon>Prosthecochloris</taxon>
    </lineage>
</organism>
<dbReference type="PROSITE" id="PS01281">
    <property type="entry name" value="GIDA_2"/>
    <property type="match status" value="1"/>
</dbReference>
<evidence type="ECO:0000256" key="1">
    <source>
        <dbReference type="ARBA" id="ARBA00001974"/>
    </source>
</evidence>
<evidence type="ECO:0000256" key="8">
    <source>
        <dbReference type="ARBA" id="ARBA00022827"/>
    </source>
</evidence>
<dbReference type="InterPro" id="IPR026904">
    <property type="entry name" value="MnmG_C"/>
</dbReference>
<dbReference type="PANTHER" id="PTHR11806">
    <property type="entry name" value="GLUCOSE INHIBITED DIVISION PROTEIN A"/>
    <property type="match status" value="1"/>
</dbReference>
<comment type="cofactor">
    <cofactor evidence="1 12">
        <name>FAD</name>
        <dbReference type="ChEBI" id="CHEBI:57692"/>
    </cofactor>
</comment>
<dbReference type="Pfam" id="PF21680">
    <property type="entry name" value="GIDA_C_1st"/>
    <property type="match status" value="1"/>
</dbReference>
<dbReference type="Gene3D" id="1.10.10.1800">
    <property type="entry name" value="tRNA uridine 5-carboxymethylaminomethyl modification enzyme MnmG/GidA"/>
    <property type="match status" value="1"/>
</dbReference>
<comment type="caution">
    <text evidence="12">Lacks conserved residue(s) required for the propagation of feature annotation.</text>
</comment>
<dbReference type="InterPro" id="IPR044920">
    <property type="entry name" value="MnmG_C_subdom_sf"/>
</dbReference>
<keyword evidence="6 12" id="KW-0285">Flavoprotein</keyword>
<dbReference type="Gene3D" id="3.50.50.60">
    <property type="entry name" value="FAD/NAD(P)-binding domain"/>
    <property type="match status" value="2"/>
</dbReference>
<accession>A0A317T3J8</accession>